<evidence type="ECO:0000259" key="2">
    <source>
        <dbReference type="Pfam" id="PF13208"/>
    </source>
</evidence>
<feature type="region of interest" description="Disordered" evidence="1">
    <location>
        <begin position="459"/>
        <end position="514"/>
    </location>
</feature>
<name>A0A6P1Y234_9SPIR</name>
<proteinExistence type="predicted"/>
<dbReference type="EMBL" id="CP048020">
    <property type="protein sequence ID" value="QHX43936.1"/>
    <property type="molecule type" value="Genomic_DNA"/>
</dbReference>
<dbReference type="Proteomes" id="UP000464374">
    <property type="component" value="Chromosome"/>
</dbReference>
<dbReference type="Pfam" id="PF15615">
    <property type="entry name" value="TerB_C"/>
    <property type="match status" value="1"/>
</dbReference>
<feature type="domain" description="TerB-C" evidence="3">
    <location>
        <begin position="423"/>
        <end position="601"/>
    </location>
</feature>
<feature type="domain" description="TerB N-terminal" evidence="2">
    <location>
        <begin position="109"/>
        <end position="312"/>
    </location>
</feature>
<reference evidence="4 5" key="1">
    <citation type="submission" date="2020-01" db="EMBL/GenBank/DDBJ databases">
        <title>Complete genome sequence of a human oral phylogroup 1 Treponema sp. strain ATCC 700766, originally isolated from periodontitis dental plaque.</title>
        <authorList>
            <person name="Chan Y."/>
            <person name="Huo Y.-B."/>
            <person name="Yu X.-L."/>
            <person name="Zeng H."/>
            <person name="Leung W.-K."/>
            <person name="Watt R.M."/>
        </authorList>
    </citation>
    <scope>NUCLEOTIDE SEQUENCE [LARGE SCALE GENOMIC DNA]</scope>
    <source>
        <strain evidence="4 5">OMZ 804</strain>
    </source>
</reference>
<dbReference type="Pfam" id="PF13208">
    <property type="entry name" value="TerB_N"/>
    <property type="match status" value="1"/>
</dbReference>
<sequence length="606" mass="68883">MIDILKFAEDLESTPQQMIDKAGGYNNENGFTVILDNSNTEQAQYRDAPLFYGQTLTINPANDNTTAQQTTAFGNNPKPTQKTAPDRASNSATPKAKKYVPEQIRRMKNLYQYGDGSFRQQCKNFYVQGKFMENYEDNVPWKGEIYECWPSYHNLSLAQLRGYFTWRTELRKGNYQKHCETFVSMYLYELLNGIGTKSVEDSLRKMEEFETGYIDSGFGDKYLRDMLHRWMLEFAVLKGLAPDITRKYADSDILEKDAAVEILHYPEKFNAQEVFNALCVFGGKKTAESKLIQERGTEAITLFVAVWRLASVQYQEDGKKPFQLCFGRRRAQDWHPLEYTLYYDNSKKRKSVAYELNPSRSYLFKEGAWYVVTYQSYYFNRKIIADFLHETDRRLRLYLKIRHPLKERKEAAWAVPYIEAVIEEDRKAKIEAARPKVSIDFSGLDKIRKDALETQDSLLTEEETMGSPEAASKQTEHSKHTGTSEYAGDTIPDAAPIPIPAAVPSTASMPSATVPSDSAFVQSVPSGVSVPLDGLLDGMQIQLLQMLLRGEPVQELITAQHGMPSVIADALNEALFDLIGDTVVECEGETITLVEDYRDNIIGILG</sequence>
<dbReference type="RefSeq" id="WP_162664240.1">
    <property type="nucleotide sequence ID" value="NZ_CP048020.1"/>
</dbReference>
<dbReference type="InterPro" id="IPR025266">
    <property type="entry name" value="TerB_N"/>
</dbReference>
<feature type="compositionally biased region" description="Polar residues" evidence="1">
    <location>
        <begin position="73"/>
        <end position="93"/>
    </location>
</feature>
<protein>
    <recommendedName>
        <fullName evidence="6">TerB-C domain-containing protein</fullName>
    </recommendedName>
</protein>
<evidence type="ECO:0000313" key="4">
    <source>
        <dbReference type="EMBL" id="QHX43936.1"/>
    </source>
</evidence>
<evidence type="ECO:0000256" key="1">
    <source>
        <dbReference type="SAM" id="MobiDB-lite"/>
    </source>
</evidence>
<dbReference type="KEGG" id="trz:GWP43_11325"/>
<accession>A0A6P1Y234</accession>
<gene>
    <name evidence="4" type="ORF">GWP43_11325</name>
</gene>
<feature type="region of interest" description="Disordered" evidence="1">
    <location>
        <begin position="59"/>
        <end position="97"/>
    </location>
</feature>
<dbReference type="AlphaFoldDB" id="A0A6P1Y234"/>
<organism evidence="4 5">
    <name type="scientific">Treponema vincentii</name>
    <dbReference type="NCBI Taxonomy" id="69710"/>
    <lineage>
        <taxon>Bacteria</taxon>
        <taxon>Pseudomonadati</taxon>
        <taxon>Spirochaetota</taxon>
        <taxon>Spirochaetia</taxon>
        <taxon>Spirochaetales</taxon>
        <taxon>Treponemataceae</taxon>
        <taxon>Treponema</taxon>
    </lineage>
</organism>
<evidence type="ECO:0000313" key="5">
    <source>
        <dbReference type="Proteomes" id="UP000464374"/>
    </source>
</evidence>
<evidence type="ECO:0000259" key="3">
    <source>
        <dbReference type="Pfam" id="PF15615"/>
    </source>
</evidence>
<dbReference type="InterPro" id="IPR028932">
    <property type="entry name" value="TerB-C"/>
</dbReference>
<evidence type="ECO:0008006" key="6">
    <source>
        <dbReference type="Google" id="ProtNLM"/>
    </source>
</evidence>